<dbReference type="Pfam" id="PF10487">
    <property type="entry name" value="Nup188_N"/>
    <property type="match status" value="1"/>
</dbReference>
<dbReference type="InParanoid" id="A0A2T3AMW9"/>
<evidence type="ECO:0000256" key="1">
    <source>
        <dbReference type="ARBA" id="ARBA00004567"/>
    </source>
</evidence>
<evidence type="ECO:0000313" key="14">
    <source>
        <dbReference type="EMBL" id="PSS03749.1"/>
    </source>
</evidence>
<evidence type="ECO:0000256" key="8">
    <source>
        <dbReference type="ARBA" id="ARBA00038387"/>
    </source>
</evidence>
<sequence length="1843" mass="205258">MPSPPGAVYFPSLDQCLNGDKALLSWRLAAPALQDAADDRITSDSVSDFLRDPRVHSFLQNPPIAFGKPDAASKSDFDTRTAAINVTPTQNDKYDIKLIKEDALWLSQNADVNEVAALRIVVVEFQNRAQNHLSGPLSTQDIINIQQAVGADGTQASALLAAVTASETLDVETIWTTFNTEASRRRRLLDTYMSERRYFMMFVDNVLHFMLDRTSPKSAGPIAGLRQQLLEAVFGETNVASLRHARRESLLKRYIDLLAMYIGRAESKPMGIQDGTDLELDWVKMVVTETLHLLSSIFQIVDLNDAFLPAQIVSAWFNFVDAYSFMDQLQALDDQTAETLQPVKSLVCIISMKLLNLPRSIPFLEGDSEVTLYPDEDSYITSEEVLRQLEETMAGAANAGYVTAGPVIFAWTLIVQQMLASHHERQERRDLQQNRQAQEGFEREVQHIEARPGVGRRSSAGSIVSMETQPYDKFILNWCGNSQQQQDMQRIEQLAMAVTAGGRMHHFLTEMAVGLGESYDAPLRSYTGARMRFILLDFLNFSFPVVGYISESISTIFAVLSAGRGYWDVSKSQVLSSEQDIIARAMEDPATVQFYLNQVWLRWPYEFTPFTDLCRVIFTSFSERAISELGKILANTPALTFHLPDAFWEFSGEENDLGRLELVRDVPLFSVLPSRKRLVAGEESFYIPVGTQGQLASDPARIVQLRYVHSTFALLGKRLETNLDSDFYALALGTLEANDLAEAISLLATVIRHHSVAAKKDKPTAPHIAALEVLQEAGRDLPHHKDIVTVITDTLDSYIEGDQPNLDAPSIRVITSCLQFLDSILPICPGRVWSYMTRCDLLMSPSRAGRLSKIISTFDIVEEHFELLVSVVNLFSSLVDSSVGGAVHMKIENKTTGRAIDTEPIWQGTSDKALSQVNLSIAHTSVDILENSLTWRFASEVHRSMLLGDLVPVLTKIISFTFGTGAESDENDNANSIMIGDSLHEKRPRALTPFLEPASRYIIDGFLSSTPSSLRFQPVLASLLVALGLPDSTLYENRQKVIARRQIAFLEFATALIRVANLKQSPVTAIEGQLLKCASLLARLCARNAVYRDPTLSLFGALAERISRDDSEAPSLLGYLGPQISRSFLQTVSKLDKPFDRPTASKNAWTFFSTIMRNGQHWMANCLLTGKTPREALNKNGKTISKLASDSILKTAVNRLRSIKSLPNSEILAILDLLTSAHNYWQWTVFASQEDNSCLNELRAYVRDLKTISVTARADVSRACDEARIAAYIAEAFAMHLYHLRKTGREKDFARDLANDIDYFLRDGVTVADYNSSLHAHFGKNFSKRYPGFSLDSFQRTVLTPRELGKGYYYALDVADKMLDFDPAWSGSRESTGFRHEMEAANLNLSLVDAQVALFHAWEFLLLELSCCLPANEHLITTQMKQVAKQCLECNQIKQGPERIFLRITKSRANLALLIMQRLPPTALTTKDTADLLMTTWTTVSSIENPFVPEHIQHWRVMLRTFYVTLRSYTLSTGKSANDHSRAENNRLVEVIQCVCNVLHQVVAQGFRSLVALIHDADGTVVPEDLALVTAILQACLCLPAIDEYSSEIVNIMISEDVGRAAMSLFSWSDKLTVNGDPVYGELSMLFLLQLSKVPAMAEQLASDGLLAQIAAASITSHIQQTDVKPLAEDPGAQRCYDIWAKGILPLLLNVLSATGLGPNIATEVAYVLNQFPNLLESSIERIEAPGINRTAARGGCFLTLLSVSEVNSLAVLTRVLGGYRTNYNQSIPEVPWDSATVLEYVEYWLTTRNMLRERLMALGQREADWKNMKTDVEGVSVLEDKVVSLLEATREVISEDLE</sequence>
<keyword evidence="7" id="KW-0539">Nucleus</keyword>
<feature type="compositionally biased region" description="Basic and acidic residues" evidence="10">
    <location>
        <begin position="440"/>
        <end position="450"/>
    </location>
</feature>
<evidence type="ECO:0000256" key="7">
    <source>
        <dbReference type="ARBA" id="ARBA00023242"/>
    </source>
</evidence>
<accession>A0A2T3AMW9</accession>
<proteinExistence type="inferred from homology"/>
<dbReference type="Pfam" id="PF21093">
    <property type="entry name" value="Nup188_N-subdom_III"/>
    <property type="match status" value="1"/>
</dbReference>
<evidence type="ECO:0000256" key="6">
    <source>
        <dbReference type="ARBA" id="ARBA00023132"/>
    </source>
</evidence>
<dbReference type="InterPro" id="IPR018864">
    <property type="entry name" value="Nucleoporin_Nup188_N"/>
</dbReference>
<evidence type="ECO:0000256" key="5">
    <source>
        <dbReference type="ARBA" id="ARBA00023010"/>
    </source>
</evidence>
<dbReference type="EMBL" id="KZ678373">
    <property type="protein sequence ID" value="PSS03749.1"/>
    <property type="molecule type" value="Genomic_DNA"/>
</dbReference>
<keyword evidence="3" id="KW-0509">mRNA transport</keyword>
<feature type="domain" description="Nucleoporin Nup188 N-terminal subdomain III" evidence="13">
    <location>
        <begin position="703"/>
        <end position="1171"/>
    </location>
</feature>
<dbReference type="GO" id="GO:0006405">
    <property type="term" value="P:RNA export from nucleus"/>
    <property type="evidence" value="ECO:0007669"/>
    <property type="project" value="TreeGrafter"/>
</dbReference>
<name>A0A2T3AMW9_9PEZI</name>
<dbReference type="OrthoDB" id="102511at2759"/>
<organism evidence="14 15">
    <name type="scientific">Coniella lustricola</name>
    <dbReference type="NCBI Taxonomy" id="2025994"/>
    <lineage>
        <taxon>Eukaryota</taxon>
        <taxon>Fungi</taxon>
        <taxon>Dikarya</taxon>
        <taxon>Ascomycota</taxon>
        <taxon>Pezizomycotina</taxon>
        <taxon>Sordariomycetes</taxon>
        <taxon>Sordariomycetidae</taxon>
        <taxon>Diaporthales</taxon>
        <taxon>Schizoparmaceae</taxon>
        <taxon>Coniella</taxon>
    </lineage>
</organism>
<feature type="domain" description="Nucleoporin Nup188 N-terminal" evidence="11">
    <location>
        <begin position="187"/>
        <end position="426"/>
    </location>
</feature>
<evidence type="ECO:0000259" key="11">
    <source>
        <dbReference type="Pfam" id="PF10487"/>
    </source>
</evidence>
<keyword evidence="4" id="KW-0653">Protein transport</keyword>
<evidence type="ECO:0000313" key="15">
    <source>
        <dbReference type="Proteomes" id="UP000241462"/>
    </source>
</evidence>
<keyword evidence="15" id="KW-1185">Reference proteome</keyword>
<evidence type="ECO:0000259" key="12">
    <source>
        <dbReference type="Pfam" id="PF18378"/>
    </source>
</evidence>
<dbReference type="GO" id="GO:0051028">
    <property type="term" value="P:mRNA transport"/>
    <property type="evidence" value="ECO:0007669"/>
    <property type="project" value="UniProtKB-KW"/>
</dbReference>
<dbReference type="Pfam" id="PF21094">
    <property type="entry name" value="Nup188_SH3-like"/>
    <property type="match status" value="1"/>
</dbReference>
<evidence type="ECO:0000256" key="9">
    <source>
        <dbReference type="ARBA" id="ARBA00040174"/>
    </source>
</evidence>
<comment type="subcellular location">
    <subcellularLocation>
        <location evidence="1">Nucleus</location>
        <location evidence="1">Nuclear pore complex</location>
    </subcellularLocation>
</comment>
<keyword evidence="5" id="KW-0811">Translocation</keyword>
<protein>
    <recommendedName>
        <fullName evidence="9">Nucleoporin NUP188</fullName>
    </recommendedName>
</protein>
<dbReference type="Pfam" id="PF18378">
    <property type="entry name" value="Nup188_C"/>
    <property type="match status" value="1"/>
</dbReference>
<dbReference type="PANTHER" id="PTHR31431">
    <property type="entry name" value="NUCLEOPORIN NUP188 HOMOLOG"/>
    <property type="match status" value="1"/>
</dbReference>
<keyword evidence="6" id="KW-0906">Nuclear pore complex</keyword>
<feature type="region of interest" description="Disordered" evidence="10">
    <location>
        <begin position="425"/>
        <end position="459"/>
    </location>
</feature>
<keyword evidence="2" id="KW-0813">Transport</keyword>
<dbReference type="PANTHER" id="PTHR31431:SF1">
    <property type="entry name" value="NUCLEOPORIN NUP188"/>
    <property type="match status" value="1"/>
</dbReference>
<reference evidence="14 15" key="1">
    <citation type="journal article" date="2018" name="Mycol. Prog.">
        <title>Coniella lustricola, a new species from submerged detritus.</title>
        <authorList>
            <person name="Raudabaugh D.B."/>
            <person name="Iturriaga T."/>
            <person name="Carver A."/>
            <person name="Mondo S."/>
            <person name="Pangilinan J."/>
            <person name="Lipzen A."/>
            <person name="He G."/>
            <person name="Amirebrahimi M."/>
            <person name="Grigoriev I.V."/>
            <person name="Miller A.N."/>
        </authorList>
    </citation>
    <scope>NUCLEOTIDE SEQUENCE [LARGE SCALE GENOMIC DNA]</scope>
    <source>
        <strain evidence="14 15">B22-T-1</strain>
    </source>
</reference>
<evidence type="ECO:0000259" key="13">
    <source>
        <dbReference type="Pfam" id="PF21093"/>
    </source>
</evidence>
<dbReference type="GO" id="GO:0044611">
    <property type="term" value="C:nuclear pore inner ring"/>
    <property type="evidence" value="ECO:0007669"/>
    <property type="project" value="TreeGrafter"/>
</dbReference>
<dbReference type="InterPro" id="IPR048883">
    <property type="entry name" value="Nup188_N-subdom_III"/>
</dbReference>
<dbReference type="Proteomes" id="UP000241462">
    <property type="component" value="Unassembled WGS sequence"/>
</dbReference>
<dbReference type="FunCoup" id="A0A2T3AMW9">
    <property type="interactions" value="124"/>
</dbReference>
<evidence type="ECO:0000256" key="3">
    <source>
        <dbReference type="ARBA" id="ARBA00022816"/>
    </source>
</evidence>
<dbReference type="GO" id="GO:0017056">
    <property type="term" value="F:structural constituent of nuclear pore"/>
    <property type="evidence" value="ECO:0007669"/>
    <property type="project" value="InterPro"/>
</dbReference>
<gene>
    <name evidence="14" type="ORF">BD289DRAFT_358466</name>
</gene>
<evidence type="ECO:0000256" key="4">
    <source>
        <dbReference type="ARBA" id="ARBA00022927"/>
    </source>
</evidence>
<feature type="domain" description="Nuclear pore protein Nup188 C-terminal" evidence="12">
    <location>
        <begin position="1476"/>
        <end position="1838"/>
    </location>
</feature>
<dbReference type="Gene3D" id="1.25.10.70">
    <property type="match status" value="1"/>
</dbReference>
<dbReference type="STRING" id="2025994.A0A2T3AMW9"/>
<dbReference type="InterPro" id="IPR041634">
    <property type="entry name" value="Nup188_C"/>
</dbReference>
<dbReference type="GO" id="GO:0006606">
    <property type="term" value="P:protein import into nucleus"/>
    <property type="evidence" value="ECO:0007669"/>
    <property type="project" value="TreeGrafter"/>
</dbReference>
<evidence type="ECO:0000256" key="2">
    <source>
        <dbReference type="ARBA" id="ARBA00022448"/>
    </source>
</evidence>
<dbReference type="InterPro" id="IPR044840">
    <property type="entry name" value="Nup188"/>
</dbReference>
<comment type="similarity">
    <text evidence="8">Belongs to the Nup188 family.</text>
</comment>
<evidence type="ECO:0000256" key="10">
    <source>
        <dbReference type="SAM" id="MobiDB-lite"/>
    </source>
</evidence>